<protein>
    <submittedName>
        <fullName evidence="7">Fimbrial protein</fullName>
    </submittedName>
</protein>
<comment type="subcellular location">
    <subcellularLocation>
        <location evidence="1">Fimbrium</location>
    </subcellularLocation>
</comment>
<gene>
    <name evidence="7" type="ORF">E2R62_05600</name>
</gene>
<keyword evidence="3 5" id="KW-0732">Signal</keyword>
<evidence type="ECO:0000256" key="2">
    <source>
        <dbReference type="ARBA" id="ARBA00006671"/>
    </source>
</evidence>
<dbReference type="GO" id="GO:0009289">
    <property type="term" value="C:pilus"/>
    <property type="evidence" value="ECO:0007669"/>
    <property type="project" value="UniProtKB-SubCell"/>
</dbReference>
<organism evidence="7">
    <name type="scientific">Citrobacter rodentium</name>
    <dbReference type="NCBI Taxonomy" id="67825"/>
    <lineage>
        <taxon>Bacteria</taxon>
        <taxon>Pseudomonadati</taxon>
        <taxon>Pseudomonadota</taxon>
        <taxon>Gammaproteobacteria</taxon>
        <taxon>Enterobacterales</taxon>
        <taxon>Enterobacteriaceae</taxon>
        <taxon>Citrobacter</taxon>
    </lineage>
</organism>
<accession>A0A482PW60</accession>
<feature type="signal peptide" evidence="5">
    <location>
        <begin position="1"/>
        <end position="21"/>
    </location>
</feature>
<sequence length="313" mass="33270">MRKIYFLLGVLLLAFARMCLADECGITSPLFQSVSLGNVLVQRDTPPGAEIARVRASGFIELTAFSPTGVVNCQGGYTFNYLSATPAAISGVYNTNLAGVGIKVSVDAGNFILPSRGANIKTLYYVGNYDVILYKTGEITPGLLTPGLVATGWYDSPENEFMRISLGGNNQVSVLACSLTSQVINFNLGDINASEFSERPGFIPAYSDTQHLGLNCDPAANINVELVGTQNPDAIAEPGVLALNGQGNPGIADGVGIQFIYNGIPLQVNNRIVLKRSAGGQEMFPLTARYYQTKAIVKPGRADATATLNITYQ</sequence>
<evidence type="ECO:0000256" key="1">
    <source>
        <dbReference type="ARBA" id="ARBA00004561"/>
    </source>
</evidence>
<reference evidence="7" key="1">
    <citation type="submission" date="2019-03" db="EMBL/GenBank/DDBJ databases">
        <title>Complete genome sequence of enteropathogenic Citrobacter rodentium strain DBS100.</title>
        <authorList>
            <person name="Popov G."/>
            <person name="Fiebig A."/>
            <person name="Shideler S."/>
            <person name="Coombes B."/>
            <person name="Savchenko A."/>
        </authorList>
    </citation>
    <scope>NUCLEOTIDE SEQUENCE</scope>
    <source>
        <strain evidence="7">DBS100</strain>
    </source>
</reference>
<dbReference type="PANTHER" id="PTHR33420">
    <property type="entry name" value="FIMBRIAL SUBUNIT ELFA-RELATED"/>
    <property type="match status" value="1"/>
</dbReference>
<keyword evidence="4" id="KW-0281">Fimbrium</keyword>
<evidence type="ECO:0000256" key="4">
    <source>
        <dbReference type="ARBA" id="ARBA00023263"/>
    </source>
</evidence>
<dbReference type="InterPro" id="IPR000259">
    <property type="entry name" value="Adhesion_dom_fimbrial"/>
</dbReference>
<proteinExistence type="inferred from homology"/>
<dbReference type="Pfam" id="PF00419">
    <property type="entry name" value="Fimbrial"/>
    <property type="match status" value="1"/>
</dbReference>
<evidence type="ECO:0000256" key="5">
    <source>
        <dbReference type="SAM" id="SignalP"/>
    </source>
</evidence>
<feature type="chain" id="PRO_5019715240" evidence="5">
    <location>
        <begin position="22"/>
        <end position="313"/>
    </location>
</feature>
<dbReference type="SUPFAM" id="SSF49401">
    <property type="entry name" value="Bacterial adhesins"/>
    <property type="match status" value="1"/>
</dbReference>
<evidence type="ECO:0000259" key="6">
    <source>
        <dbReference type="Pfam" id="PF00419"/>
    </source>
</evidence>
<dbReference type="InterPro" id="IPR008966">
    <property type="entry name" value="Adhesion_dom_sf"/>
</dbReference>
<dbReference type="OMA" id="FLMAEHT"/>
<dbReference type="Gene3D" id="2.60.40.1090">
    <property type="entry name" value="Fimbrial-type adhesion domain"/>
    <property type="match status" value="1"/>
</dbReference>
<dbReference type="GO" id="GO:0043709">
    <property type="term" value="P:cell adhesion involved in single-species biofilm formation"/>
    <property type="evidence" value="ECO:0007669"/>
    <property type="project" value="TreeGrafter"/>
</dbReference>
<dbReference type="EMBL" id="CP038008">
    <property type="protein sequence ID" value="QBY31970.1"/>
    <property type="molecule type" value="Genomic_DNA"/>
</dbReference>
<name>A0A482PW60_CITRO</name>
<dbReference type="InterPro" id="IPR036937">
    <property type="entry name" value="Adhesion_dom_fimbrial_sf"/>
</dbReference>
<evidence type="ECO:0000313" key="7">
    <source>
        <dbReference type="EMBL" id="QBY31970.1"/>
    </source>
</evidence>
<dbReference type="InterPro" id="IPR050263">
    <property type="entry name" value="Bact_Fimbrial_Adh_Pro"/>
</dbReference>
<dbReference type="AlphaFoldDB" id="A0A482PW60"/>
<feature type="domain" description="Fimbrial-type adhesion" evidence="6">
    <location>
        <begin position="176"/>
        <end position="313"/>
    </location>
</feature>
<dbReference type="Gene3D" id="2.60.40.3310">
    <property type="match status" value="1"/>
</dbReference>
<dbReference type="PANTHER" id="PTHR33420:SF12">
    <property type="entry name" value="FIMBRIN-LIKE PROTEIN FIMI-RELATED"/>
    <property type="match status" value="1"/>
</dbReference>
<comment type="similarity">
    <text evidence="2">Belongs to the fimbrial protein family.</text>
</comment>
<evidence type="ECO:0000256" key="3">
    <source>
        <dbReference type="ARBA" id="ARBA00022729"/>
    </source>
</evidence>